<dbReference type="RefSeq" id="WP_088252372.1">
    <property type="nucleotide sequence ID" value="NZ_NIDE01000001.1"/>
</dbReference>
<evidence type="ECO:0000256" key="1">
    <source>
        <dbReference type="SAM" id="MobiDB-lite"/>
    </source>
</evidence>
<feature type="domain" description="DUF1980" evidence="3">
    <location>
        <begin position="221"/>
        <end position="307"/>
    </location>
</feature>
<dbReference type="Pfam" id="PF21537">
    <property type="entry name" value="DUF1980_C"/>
    <property type="match status" value="1"/>
</dbReference>
<name>A0A225EG85_9BACT</name>
<feature type="transmembrane region" description="Helical" evidence="2">
    <location>
        <begin position="151"/>
        <end position="169"/>
    </location>
</feature>
<reference evidence="5" key="1">
    <citation type="submission" date="2017-06" db="EMBL/GenBank/DDBJ databases">
        <title>Genome analysis of Fimbriiglobus ruber SP5, the first member of the order Planctomycetales with confirmed chitinolytic capability.</title>
        <authorList>
            <person name="Ravin N.V."/>
            <person name="Rakitin A.L."/>
            <person name="Ivanova A.A."/>
            <person name="Beletsky A.V."/>
            <person name="Kulichevskaya I.S."/>
            <person name="Mardanov A.V."/>
            <person name="Dedysh S.N."/>
        </authorList>
    </citation>
    <scope>NUCLEOTIDE SEQUENCE [LARGE SCALE GENOMIC DNA]</scope>
    <source>
        <strain evidence="5">SP5</strain>
    </source>
</reference>
<feature type="transmembrane region" description="Helical" evidence="2">
    <location>
        <begin position="56"/>
        <end position="74"/>
    </location>
</feature>
<dbReference type="EMBL" id="NIDE01000001">
    <property type="protein sequence ID" value="OWK47247.1"/>
    <property type="molecule type" value="Genomic_DNA"/>
</dbReference>
<protein>
    <submittedName>
        <fullName evidence="4">Putative metal chaperone, involved in Zn homeostasis, GTPase of COG0523 family</fullName>
    </submittedName>
</protein>
<feature type="compositionally biased region" description="Basic and acidic residues" evidence="1">
    <location>
        <begin position="16"/>
        <end position="42"/>
    </location>
</feature>
<accession>A0A225EG85</accession>
<comment type="caution">
    <text evidence="4">The sequence shown here is derived from an EMBL/GenBank/DDBJ whole genome shotgun (WGS) entry which is preliminary data.</text>
</comment>
<evidence type="ECO:0000313" key="5">
    <source>
        <dbReference type="Proteomes" id="UP000214646"/>
    </source>
</evidence>
<dbReference type="Proteomes" id="UP000214646">
    <property type="component" value="Unassembled WGS sequence"/>
</dbReference>
<keyword evidence="2" id="KW-0812">Transmembrane</keyword>
<keyword evidence="5" id="KW-1185">Reference proteome</keyword>
<dbReference type="AlphaFoldDB" id="A0A225EG85"/>
<dbReference type="InterPro" id="IPR048447">
    <property type="entry name" value="DUF1980_C"/>
</dbReference>
<gene>
    <name evidence="4" type="ORF">FRUB_00946</name>
</gene>
<evidence type="ECO:0000313" key="4">
    <source>
        <dbReference type="EMBL" id="OWK47247.1"/>
    </source>
</evidence>
<feature type="transmembrane region" description="Helical" evidence="2">
    <location>
        <begin position="86"/>
        <end position="112"/>
    </location>
</feature>
<organism evidence="4 5">
    <name type="scientific">Fimbriiglobus ruber</name>
    <dbReference type="NCBI Taxonomy" id="1908690"/>
    <lineage>
        <taxon>Bacteria</taxon>
        <taxon>Pseudomonadati</taxon>
        <taxon>Planctomycetota</taxon>
        <taxon>Planctomycetia</taxon>
        <taxon>Gemmatales</taxon>
        <taxon>Gemmataceae</taxon>
        <taxon>Fimbriiglobus</taxon>
    </lineage>
</organism>
<keyword evidence="2" id="KW-1133">Transmembrane helix</keyword>
<feature type="region of interest" description="Disordered" evidence="1">
    <location>
        <begin position="1"/>
        <end position="44"/>
    </location>
</feature>
<keyword evidence="2" id="KW-0472">Membrane</keyword>
<evidence type="ECO:0000256" key="2">
    <source>
        <dbReference type="SAM" id="Phobius"/>
    </source>
</evidence>
<sequence length="312" mass="34518">MDHVHESHTPGAAGGHAHDHASHDHQHHDHDHGHDHNHDHGHGHSHGAGEYFLEQLLTILICGAFGVVAILMWYDNRLDHILANEFHAWVLAGGVTLLVFTTIRAISLWVAAGSASHAHHDHGPDCGHAPGADCGHGHGDHSHDDHEHGGIFWRIVVLAFPILLFIMGLPNSGFSTEWKERRLGKDVELGEITAGSEKAGNVLTFSFDELNNSTNDSGKRAEYEGRTVRVKGQLKKISDREFTLFKMKMNCCAADMIPLKARIKTNSVTALKDYDWVTAEGVLQFVEVPGKNQYMPVIRVKDDRGMQKAQPE</sequence>
<evidence type="ECO:0000259" key="3">
    <source>
        <dbReference type="Pfam" id="PF21537"/>
    </source>
</evidence>
<proteinExistence type="predicted"/>